<dbReference type="EC" id="6.1.1.1" evidence="10"/>
<dbReference type="InterPro" id="IPR024088">
    <property type="entry name" value="Tyr-tRNA-ligase_bac-type"/>
</dbReference>
<keyword evidence="2 10" id="KW-0963">Cytoplasm</keyword>
<dbReference type="PROSITE" id="PS00178">
    <property type="entry name" value="AA_TRNA_LIGASE_I"/>
    <property type="match status" value="1"/>
</dbReference>
<evidence type="ECO:0000256" key="1">
    <source>
        <dbReference type="ARBA" id="ARBA00011738"/>
    </source>
</evidence>
<dbReference type="GO" id="GO:0005829">
    <property type="term" value="C:cytosol"/>
    <property type="evidence" value="ECO:0007669"/>
    <property type="project" value="TreeGrafter"/>
</dbReference>
<name>A0A368UQ81_MARNT</name>
<evidence type="ECO:0000256" key="10">
    <source>
        <dbReference type="HAMAP-Rule" id="MF_02007"/>
    </source>
</evidence>
<feature type="binding site" evidence="10">
    <location>
        <position position="229"/>
    </location>
    <ligand>
        <name>ATP</name>
        <dbReference type="ChEBI" id="CHEBI:30616"/>
    </ligand>
</feature>
<evidence type="ECO:0000256" key="5">
    <source>
        <dbReference type="ARBA" id="ARBA00022840"/>
    </source>
</evidence>
<evidence type="ECO:0000256" key="6">
    <source>
        <dbReference type="ARBA" id="ARBA00022884"/>
    </source>
</evidence>
<keyword evidence="3 10" id="KW-0436">Ligase</keyword>
<evidence type="ECO:0000256" key="9">
    <source>
        <dbReference type="ARBA" id="ARBA00048248"/>
    </source>
</evidence>
<evidence type="ECO:0000256" key="7">
    <source>
        <dbReference type="ARBA" id="ARBA00022917"/>
    </source>
</evidence>
<dbReference type="RefSeq" id="WP_113880559.1">
    <property type="nucleotide sequence ID" value="NZ_CAXEXJ010000027.1"/>
</dbReference>
<dbReference type="NCBIfam" id="TIGR00234">
    <property type="entry name" value="tyrS"/>
    <property type="match status" value="1"/>
</dbReference>
<dbReference type="SUPFAM" id="SSF52374">
    <property type="entry name" value="Nucleotidylyl transferase"/>
    <property type="match status" value="1"/>
</dbReference>
<dbReference type="EMBL" id="QNSA01000013">
    <property type="protein sequence ID" value="RBP69388.1"/>
    <property type="molecule type" value="Genomic_DNA"/>
</dbReference>
<sequence>MASIDEALAIIKRGIDELIPEEDLVEKLKEGRPLRVKAGFDPTAPDLHLGHTVLINKLRQFQDLGHEVIFLIGDFTGMIGDPTGKSATRPPLTEDQVRDNAITYKEQVFKILDREKTRVVFNSEWMSKMTAADMIRLAGQYTVARMLERDDFTKRYRSEQPIAIHEFLYPLVQGYDSVALEADIELGGTDQKFNLLMGRILQKHYGQKPQAILTVPILEGLDGVQKMSKSLGNYVGVSDSPGEMYTKLLSMPDELLWRYFELLSFRPMAEIEQFKAAVAGGENPQDYKKVLAEELITRFHDEEAAKTAHKSAGNRVALGEIPDNVPVVEVSLEGQGEIPMPAVLRLAGLVKNGAAARDVLGRGAVYVDGQQFEGQRMFVAGDECVIQAGKKKIARVIIVE</sequence>
<comment type="similarity">
    <text evidence="10">Belongs to the class-I aminoacyl-tRNA synthetase family. TyrS type 2 subfamily.</text>
</comment>
<dbReference type="PRINTS" id="PR01040">
    <property type="entry name" value="TRNASYNTHTYR"/>
</dbReference>
<keyword evidence="6 11" id="KW-0694">RNA-binding</keyword>
<organism evidence="13 14">
    <name type="scientific">Marinobacter nauticus</name>
    <name type="common">Marinobacter hydrocarbonoclasticus</name>
    <name type="synonym">Marinobacter aquaeolei</name>
    <dbReference type="NCBI Taxonomy" id="2743"/>
    <lineage>
        <taxon>Bacteria</taxon>
        <taxon>Pseudomonadati</taxon>
        <taxon>Pseudomonadota</taxon>
        <taxon>Gammaproteobacteria</taxon>
        <taxon>Pseudomonadales</taxon>
        <taxon>Marinobacteraceae</taxon>
        <taxon>Marinobacter</taxon>
    </lineage>
</organism>
<evidence type="ECO:0000256" key="8">
    <source>
        <dbReference type="ARBA" id="ARBA00023146"/>
    </source>
</evidence>
<dbReference type="Gene3D" id="3.10.290.10">
    <property type="entry name" value="RNA-binding S4 domain"/>
    <property type="match status" value="1"/>
</dbReference>
<evidence type="ECO:0000256" key="2">
    <source>
        <dbReference type="ARBA" id="ARBA00022490"/>
    </source>
</evidence>
<dbReference type="FunFam" id="1.10.240.10:FF:000006">
    <property type="entry name" value="Tyrosine--tRNA ligase"/>
    <property type="match status" value="1"/>
</dbReference>
<dbReference type="InterPro" id="IPR002307">
    <property type="entry name" value="Tyr-tRNA-ligase"/>
</dbReference>
<dbReference type="Pfam" id="PF00579">
    <property type="entry name" value="tRNA-synt_1b"/>
    <property type="match status" value="1"/>
</dbReference>
<comment type="subcellular location">
    <subcellularLocation>
        <location evidence="10">Cytoplasm</location>
    </subcellularLocation>
</comment>
<dbReference type="GO" id="GO:0006437">
    <property type="term" value="P:tyrosyl-tRNA aminoacylation"/>
    <property type="evidence" value="ECO:0007669"/>
    <property type="project" value="UniProtKB-UniRule"/>
</dbReference>
<dbReference type="GO" id="GO:0004831">
    <property type="term" value="F:tyrosine-tRNA ligase activity"/>
    <property type="evidence" value="ECO:0007669"/>
    <property type="project" value="UniProtKB-UniRule"/>
</dbReference>
<evidence type="ECO:0000256" key="3">
    <source>
        <dbReference type="ARBA" id="ARBA00022598"/>
    </source>
</evidence>
<protein>
    <recommendedName>
        <fullName evidence="10">Tyrosine--tRNA ligase</fullName>
        <ecNumber evidence="10">6.1.1.1</ecNumber>
    </recommendedName>
    <alternativeName>
        <fullName evidence="10">Tyrosyl-tRNA synthetase</fullName>
        <shortName evidence="10">TyrRS</shortName>
    </alternativeName>
</protein>
<dbReference type="GO" id="GO:0003723">
    <property type="term" value="F:RNA binding"/>
    <property type="evidence" value="ECO:0007669"/>
    <property type="project" value="UniProtKB-KW"/>
</dbReference>
<dbReference type="FunFam" id="3.40.50.620:FF:000061">
    <property type="entry name" value="Tyrosine--tRNA ligase"/>
    <property type="match status" value="1"/>
</dbReference>
<feature type="short sequence motif" description="'KMSKS' region" evidence="10">
    <location>
        <begin position="226"/>
        <end position="230"/>
    </location>
</feature>
<dbReference type="PANTHER" id="PTHR11766">
    <property type="entry name" value="TYROSYL-TRNA SYNTHETASE"/>
    <property type="match status" value="1"/>
</dbReference>
<accession>A0A368UQ81</accession>
<comment type="subunit">
    <text evidence="1 10">Homodimer.</text>
</comment>
<dbReference type="PROSITE" id="PS50889">
    <property type="entry name" value="S4"/>
    <property type="match status" value="1"/>
</dbReference>
<evidence type="ECO:0000256" key="11">
    <source>
        <dbReference type="PROSITE-ProRule" id="PRU00182"/>
    </source>
</evidence>
<dbReference type="InterPro" id="IPR024108">
    <property type="entry name" value="Tyr-tRNA-ligase_bac_2"/>
</dbReference>
<dbReference type="PANTHER" id="PTHR11766:SF1">
    <property type="entry name" value="TYROSINE--TRNA LIGASE"/>
    <property type="match status" value="1"/>
</dbReference>
<dbReference type="SUPFAM" id="SSF55174">
    <property type="entry name" value="Alpha-L RNA-binding motif"/>
    <property type="match status" value="1"/>
</dbReference>
<dbReference type="HAMAP" id="MF_02007">
    <property type="entry name" value="Tyr_tRNA_synth_type2"/>
    <property type="match status" value="1"/>
</dbReference>
<keyword evidence="7 10" id="KW-0648">Protein biosynthesis</keyword>
<dbReference type="EMBL" id="QPJB01000013">
    <property type="protein sequence ID" value="RCW30956.1"/>
    <property type="molecule type" value="Genomic_DNA"/>
</dbReference>
<proteinExistence type="inferred from homology"/>
<keyword evidence="15" id="KW-1185">Reference proteome</keyword>
<dbReference type="AlphaFoldDB" id="A0A368UQ81"/>
<dbReference type="Gene3D" id="1.10.240.10">
    <property type="entry name" value="Tyrosyl-Transfer RNA Synthetase"/>
    <property type="match status" value="1"/>
</dbReference>
<keyword evidence="5 10" id="KW-0067">ATP-binding</keyword>
<evidence type="ECO:0000313" key="12">
    <source>
        <dbReference type="EMBL" id="RBP69388.1"/>
    </source>
</evidence>
<dbReference type="InterPro" id="IPR001412">
    <property type="entry name" value="aa-tRNA-synth_I_CS"/>
</dbReference>
<comment type="function">
    <text evidence="10">Catalyzes the attachment of tyrosine to tRNA(Tyr) in a two-step reaction: tyrosine is first activated by ATP to form Tyr-AMP and then transferred to the acceptor end of tRNA(Tyr).</text>
</comment>
<keyword evidence="4 10" id="KW-0547">Nucleotide-binding</keyword>
<dbReference type="GO" id="GO:0005524">
    <property type="term" value="F:ATP binding"/>
    <property type="evidence" value="ECO:0007669"/>
    <property type="project" value="UniProtKB-UniRule"/>
</dbReference>
<evidence type="ECO:0000256" key="4">
    <source>
        <dbReference type="ARBA" id="ARBA00022741"/>
    </source>
</evidence>
<feature type="short sequence motif" description="'HIGH' region" evidence="10">
    <location>
        <begin position="42"/>
        <end position="51"/>
    </location>
</feature>
<evidence type="ECO:0000313" key="13">
    <source>
        <dbReference type="EMBL" id="RCW30956.1"/>
    </source>
</evidence>
<dbReference type="InterPro" id="IPR002305">
    <property type="entry name" value="aa-tRNA-synth_Ic"/>
</dbReference>
<dbReference type="Proteomes" id="UP000252795">
    <property type="component" value="Unassembled WGS sequence"/>
</dbReference>
<comment type="catalytic activity">
    <reaction evidence="9 10">
        <text>tRNA(Tyr) + L-tyrosine + ATP = L-tyrosyl-tRNA(Tyr) + AMP + diphosphate + H(+)</text>
        <dbReference type="Rhea" id="RHEA:10220"/>
        <dbReference type="Rhea" id="RHEA-COMP:9706"/>
        <dbReference type="Rhea" id="RHEA-COMP:9707"/>
        <dbReference type="ChEBI" id="CHEBI:15378"/>
        <dbReference type="ChEBI" id="CHEBI:30616"/>
        <dbReference type="ChEBI" id="CHEBI:33019"/>
        <dbReference type="ChEBI" id="CHEBI:58315"/>
        <dbReference type="ChEBI" id="CHEBI:78442"/>
        <dbReference type="ChEBI" id="CHEBI:78536"/>
        <dbReference type="ChEBI" id="CHEBI:456215"/>
        <dbReference type="EC" id="6.1.1.1"/>
    </reaction>
</comment>
<dbReference type="InterPro" id="IPR036986">
    <property type="entry name" value="S4_RNA-bd_sf"/>
</dbReference>
<gene>
    <name evidence="10" type="primary">tyrS</name>
    <name evidence="13" type="ORF">DET51_1131</name>
    <name evidence="12" type="ORF">DET64_1131</name>
</gene>
<reference evidence="13 14" key="1">
    <citation type="submission" date="2018-07" db="EMBL/GenBank/DDBJ databases">
        <title>Freshwater and sediment microbial communities from various areas in North America, analyzing microbe dynamics in response to fracking.</title>
        <authorList>
            <person name="Lamendella R."/>
        </authorList>
    </citation>
    <scope>NUCLEOTIDE SEQUENCE [LARGE SCALE GENOMIC DNA]</scope>
    <source>
        <strain evidence="13 14">114E</strain>
        <strain evidence="12 15">114E_o</strain>
    </source>
</reference>
<dbReference type="CDD" id="cd00805">
    <property type="entry name" value="TyrRS_core"/>
    <property type="match status" value="1"/>
</dbReference>
<dbReference type="Gene3D" id="3.40.50.620">
    <property type="entry name" value="HUPs"/>
    <property type="match status" value="1"/>
</dbReference>
<keyword evidence="8 10" id="KW-0030">Aminoacyl-tRNA synthetase</keyword>
<dbReference type="InterPro" id="IPR014729">
    <property type="entry name" value="Rossmann-like_a/b/a_fold"/>
</dbReference>
<evidence type="ECO:0000313" key="14">
    <source>
        <dbReference type="Proteomes" id="UP000252795"/>
    </source>
</evidence>
<dbReference type="Proteomes" id="UP000253065">
    <property type="component" value="Unassembled WGS sequence"/>
</dbReference>
<evidence type="ECO:0000313" key="15">
    <source>
        <dbReference type="Proteomes" id="UP000253065"/>
    </source>
</evidence>
<comment type="caution">
    <text evidence="13">The sequence shown here is derived from an EMBL/GenBank/DDBJ whole genome shotgun (WGS) entry which is preliminary data.</text>
</comment>